<sequence length="145" mass="16610">MALLTYSADVADLPITKPPTIVPPNKRSAILDDDDMGFNGPQNIEYVNMKGEGLPARFKERIDELEQMLQLTHQLATIHAGIQVRDRKAEGALPRDDRDSSRWKRSQYRARVLDTYFEGGVYPWMFKDNGSSDDKNINVERSKFH</sequence>
<reference evidence="2 3" key="1">
    <citation type="submission" date="2019-04" db="EMBL/GenBank/DDBJ databases">
        <title>Fungal friends and foes A comparative genomics study of 23 Aspergillus species from section Flavi.</title>
        <authorList>
            <consortium name="DOE Joint Genome Institute"/>
            <person name="Kjaerbolling I."/>
            <person name="Vesth T.C."/>
            <person name="Frisvad J.C."/>
            <person name="Nybo J.L."/>
            <person name="Theobald S."/>
            <person name="Kildgaard S."/>
            <person name="Petersen T.I."/>
            <person name="Kuo A."/>
            <person name="Sato A."/>
            <person name="Lyhne E.K."/>
            <person name="Kogle M.E."/>
            <person name="Wiebenga A."/>
            <person name="Kun R.S."/>
            <person name="Lubbers R.J."/>
            <person name="Makela M.R."/>
            <person name="Barry K."/>
            <person name="Chovatia M."/>
            <person name="Clum A."/>
            <person name="Daum C."/>
            <person name="Haridas S."/>
            <person name="He G."/>
            <person name="LaButti K."/>
            <person name="Lipzen A."/>
            <person name="Mondo S."/>
            <person name="Pangilinan J."/>
            <person name="Riley R."/>
            <person name="Salamov A."/>
            <person name="Simmons B.A."/>
            <person name="Magnuson J.K."/>
            <person name="Henrissat B."/>
            <person name="Mortensen U.H."/>
            <person name="Larsen T.O."/>
            <person name="De vries R.P."/>
            <person name="Grigoriev I.V."/>
            <person name="Machida M."/>
            <person name="Baker S.E."/>
            <person name="Andersen M.R."/>
        </authorList>
    </citation>
    <scope>NUCLEOTIDE SEQUENCE [LARGE SCALE GENOMIC DNA]</scope>
    <source>
        <strain evidence="2 3">CBS 126849</strain>
    </source>
</reference>
<gene>
    <name evidence="2" type="ORF">BDV33DRAFT_208121</name>
</gene>
<proteinExistence type="predicted"/>
<dbReference type="EMBL" id="ML733497">
    <property type="protein sequence ID" value="KAB8215662.1"/>
    <property type="molecule type" value="Genomic_DNA"/>
</dbReference>
<evidence type="ECO:0000313" key="3">
    <source>
        <dbReference type="Proteomes" id="UP000326799"/>
    </source>
</evidence>
<dbReference type="AlphaFoldDB" id="A0A5N6EDJ2"/>
<dbReference type="Proteomes" id="UP000326799">
    <property type="component" value="Unassembled WGS sequence"/>
</dbReference>
<organism evidence="2 3">
    <name type="scientific">Aspergillus novoparasiticus</name>
    <dbReference type="NCBI Taxonomy" id="986946"/>
    <lineage>
        <taxon>Eukaryota</taxon>
        <taxon>Fungi</taxon>
        <taxon>Dikarya</taxon>
        <taxon>Ascomycota</taxon>
        <taxon>Pezizomycotina</taxon>
        <taxon>Eurotiomycetes</taxon>
        <taxon>Eurotiomycetidae</taxon>
        <taxon>Eurotiales</taxon>
        <taxon>Aspergillaceae</taxon>
        <taxon>Aspergillus</taxon>
        <taxon>Aspergillus subgen. Circumdati</taxon>
    </lineage>
</organism>
<evidence type="ECO:0000256" key="1">
    <source>
        <dbReference type="SAM" id="MobiDB-lite"/>
    </source>
</evidence>
<protein>
    <submittedName>
        <fullName evidence="2">Uncharacterized protein</fullName>
    </submittedName>
</protein>
<feature type="region of interest" description="Disordered" evidence="1">
    <location>
        <begin position="86"/>
        <end position="105"/>
    </location>
</feature>
<evidence type="ECO:0000313" key="2">
    <source>
        <dbReference type="EMBL" id="KAB8215662.1"/>
    </source>
</evidence>
<keyword evidence="3" id="KW-1185">Reference proteome</keyword>
<accession>A0A5N6EDJ2</accession>
<feature type="compositionally biased region" description="Basic and acidic residues" evidence="1">
    <location>
        <begin position="86"/>
        <end position="102"/>
    </location>
</feature>
<name>A0A5N6EDJ2_9EURO</name>